<evidence type="ECO:0000313" key="10">
    <source>
        <dbReference type="EMBL" id="EPS66576.1"/>
    </source>
</evidence>
<evidence type="ECO:0000256" key="1">
    <source>
        <dbReference type="ARBA" id="ARBA00012513"/>
    </source>
</evidence>
<sequence length="327" mass="36894">SSAESVTTGTETSGSPLIVPQKSTNLKAFTYAELKLATRNFSTAAKLGEGGFGSVYRGIINSPDDPSKKVIVAVKQLNNRGFQGHKEWATEVNLLAMVEHPNLVKLVGYCAEDDERGIQRLLVYEYMSNRCVMSHLSPTSAGVLSWETRLKIALDAAVGLAHLHEEMSFQIVFRDFKSANILLDDQWNAKLSDFGLARLWPADGRTHISTDRVGTMGYAAPEYVRSGRLRPTSDTWSYGVFLYELITGRLPLDFRRPRNEQNLLEWIKPYLSDVDSFERVIDPRLPRRKVLKSAYKLSRVAGRCLSKRPKARPEMSRVREMVRKLVD</sequence>
<name>S8CP24_9LAMI</name>
<comment type="caution">
    <text evidence="10">The sequence shown here is derived from an EMBL/GenBank/DDBJ whole genome shotgun (WGS) entry which is preliminary data.</text>
</comment>
<dbReference type="InterPro" id="IPR000719">
    <property type="entry name" value="Prot_kinase_dom"/>
</dbReference>
<dbReference type="PANTHER" id="PTHR45621">
    <property type="entry name" value="OS01G0588500 PROTEIN-RELATED"/>
    <property type="match status" value="1"/>
</dbReference>
<dbReference type="EMBL" id="AUSU01003608">
    <property type="protein sequence ID" value="EPS66576.1"/>
    <property type="molecule type" value="Genomic_DNA"/>
</dbReference>
<feature type="non-terminal residue" evidence="10">
    <location>
        <position position="327"/>
    </location>
</feature>
<evidence type="ECO:0000256" key="5">
    <source>
        <dbReference type="ARBA" id="ARBA00022840"/>
    </source>
</evidence>
<dbReference type="Pfam" id="PF00069">
    <property type="entry name" value="Pkinase"/>
    <property type="match status" value="1"/>
</dbReference>
<dbReference type="AlphaFoldDB" id="S8CP24"/>
<dbReference type="FunFam" id="3.30.200.20:FF:000228">
    <property type="entry name" value="Serine/threonine-protein kinase BIK1"/>
    <property type="match status" value="1"/>
</dbReference>
<protein>
    <recommendedName>
        <fullName evidence="1">non-specific serine/threonine protein kinase</fullName>
        <ecNumber evidence="1">2.7.11.1</ecNumber>
    </recommendedName>
</protein>
<evidence type="ECO:0000256" key="4">
    <source>
        <dbReference type="ARBA" id="ARBA00022777"/>
    </source>
</evidence>
<dbReference type="InterPro" id="IPR011009">
    <property type="entry name" value="Kinase-like_dom_sf"/>
</dbReference>
<accession>S8CP24</accession>
<evidence type="ECO:0000313" key="11">
    <source>
        <dbReference type="Proteomes" id="UP000015453"/>
    </source>
</evidence>
<reference evidence="10 11" key="1">
    <citation type="journal article" date="2013" name="BMC Genomics">
        <title>The miniature genome of a carnivorous plant Genlisea aurea contains a low number of genes and short non-coding sequences.</title>
        <authorList>
            <person name="Leushkin E.V."/>
            <person name="Sutormin R.A."/>
            <person name="Nabieva E.R."/>
            <person name="Penin A.A."/>
            <person name="Kondrashov A.S."/>
            <person name="Logacheva M.D."/>
        </authorList>
    </citation>
    <scope>NUCLEOTIDE SEQUENCE [LARGE SCALE GENOMIC DNA]</scope>
</reference>
<comment type="catalytic activity">
    <reaction evidence="7">
        <text>L-seryl-[protein] + ATP = O-phospho-L-seryl-[protein] + ADP + H(+)</text>
        <dbReference type="Rhea" id="RHEA:17989"/>
        <dbReference type="Rhea" id="RHEA-COMP:9863"/>
        <dbReference type="Rhea" id="RHEA-COMP:11604"/>
        <dbReference type="ChEBI" id="CHEBI:15378"/>
        <dbReference type="ChEBI" id="CHEBI:29999"/>
        <dbReference type="ChEBI" id="CHEBI:30616"/>
        <dbReference type="ChEBI" id="CHEBI:83421"/>
        <dbReference type="ChEBI" id="CHEBI:456216"/>
        <dbReference type="EC" id="2.7.11.1"/>
    </reaction>
</comment>
<dbReference type="InterPro" id="IPR017441">
    <property type="entry name" value="Protein_kinase_ATP_BS"/>
</dbReference>
<proteinExistence type="predicted"/>
<organism evidence="10 11">
    <name type="scientific">Genlisea aurea</name>
    <dbReference type="NCBI Taxonomy" id="192259"/>
    <lineage>
        <taxon>Eukaryota</taxon>
        <taxon>Viridiplantae</taxon>
        <taxon>Streptophyta</taxon>
        <taxon>Embryophyta</taxon>
        <taxon>Tracheophyta</taxon>
        <taxon>Spermatophyta</taxon>
        <taxon>Magnoliopsida</taxon>
        <taxon>eudicotyledons</taxon>
        <taxon>Gunneridae</taxon>
        <taxon>Pentapetalae</taxon>
        <taxon>asterids</taxon>
        <taxon>lamiids</taxon>
        <taxon>Lamiales</taxon>
        <taxon>Lentibulariaceae</taxon>
        <taxon>Genlisea</taxon>
    </lineage>
</organism>
<feature type="binding site" evidence="8">
    <location>
        <position position="75"/>
    </location>
    <ligand>
        <name>ATP</name>
        <dbReference type="ChEBI" id="CHEBI:30616"/>
    </ligand>
</feature>
<evidence type="ECO:0000256" key="3">
    <source>
        <dbReference type="ARBA" id="ARBA00022741"/>
    </source>
</evidence>
<dbReference type="FunFam" id="1.10.510.10:FF:000095">
    <property type="entry name" value="protein STRUBBELIG-RECEPTOR FAMILY 8"/>
    <property type="match status" value="1"/>
</dbReference>
<feature type="non-terminal residue" evidence="10">
    <location>
        <position position="1"/>
    </location>
</feature>
<dbReference type="Proteomes" id="UP000015453">
    <property type="component" value="Unassembled WGS sequence"/>
</dbReference>
<dbReference type="PROSITE" id="PS00107">
    <property type="entry name" value="PROTEIN_KINASE_ATP"/>
    <property type="match status" value="1"/>
</dbReference>
<keyword evidence="11" id="KW-1185">Reference proteome</keyword>
<evidence type="ECO:0000256" key="7">
    <source>
        <dbReference type="ARBA" id="ARBA00048679"/>
    </source>
</evidence>
<dbReference type="InterPro" id="IPR050823">
    <property type="entry name" value="Plant_Ser_Thr_Prot_Kinase"/>
</dbReference>
<dbReference type="OrthoDB" id="4062651at2759"/>
<dbReference type="Gene3D" id="3.30.200.20">
    <property type="entry name" value="Phosphorylase Kinase, domain 1"/>
    <property type="match status" value="1"/>
</dbReference>
<keyword evidence="3 8" id="KW-0547">Nucleotide-binding</keyword>
<dbReference type="GO" id="GO:0004674">
    <property type="term" value="F:protein serine/threonine kinase activity"/>
    <property type="evidence" value="ECO:0007669"/>
    <property type="project" value="UniProtKB-EC"/>
</dbReference>
<dbReference type="SUPFAM" id="SSF56112">
    <property type="entry name" value="Protein kinase-like (PK-like)"/>
    <property type="match status" value="1"/>
</dbReference>
<feature type="domain" description="Protein kinase" evidence="9">
    <location>
        <begin position="41"/>
        <end position="326"/>
    </location>
</feature>
<dbReference type="Gene3D" id="1.10.510.10">
    <property type="entry name" value="Transferase(Phosphotransferase) domain 1"/>
    <property type="match status" value="1"/>
</dbReference>
<keyword evidence="4" id="KW-0418">Kinase</keyword>
<dbReference type="EC" id="2.7.11.1" evidence="1"/>
<dbReference type="PROSITE" id="PS50011">
    <property type="entry name" value="PROTEIN_KINASE_DOM"/>
    <property type="match status" value="1"/>
</dbReference>
<keyword evidence="5 8" id="KW-0067">ATP-binding</keyword>
<dbReference type="GO" id="GO:0005524">
    <property type="term" value="F:ATP binding"/>
    <property type="evidence" value="ECO:0007669"/>
    <property type="project" value="UniProtKB-UniRule"/>
</dbReference>
<evidence type="ECO:0000259" key="9">
    <source>
        <dbReference type="PROSITE" id="PS50011"/>
    </source>
</evidence>
<evidence type="ECO:0000256" key="2">
    <source>
        <dbReference type="ARBA" id="ARBA00022679"/>
    </source>
</evidence>
<evidence type="ECO:0000256" key="8">
    <source>
        <dbReference type="PROSITE-ProRule" id="PRU10141"/>
    </source>
</evidence>
<gene>
    <name evidence="10" type="ORF">M569_08202</name>
</gene>
<keyword evidence="2" id="KW-0808">Transferase</keyword>
<evidence type="ECO:0000256" key="6">
    <source>
        <dbReference type="ARBA" id="ARBA00047899"/>
    </source>
</evidence>
<comment type="catalytic activity">
    <reaction evidence="6">
        <text>L-threonyl-[protein] + ATP = O-phospho-L-threonyl-[protein] + ADP + H(+)</text>
        <dbReference type="Rhea" id="RHEA:46608"/>
        <dbReference type="Rhea" id="RHEA-COMP:11060"/>
        <dbReference type="Rhea" id="RHEA-COMP:11605"/>
        <dbReference type="ChEBI" id="CHEBI:15378"/>
        <dbReference type="ChEBI" id="CHEBI:30013"/>
        <dbReference type="ChEBI" id="CHEBI:30616"/>
        <dbReference type="ChEBI" id="CHEBI:61977"/>
        <dbReference type="ChEBI" id="CHEBI:456216"/>
        <dbReference type="EC" id="2.7.11.1"/>
    </reaction>
</comment>